<evidence type="ECO:0000313" key="3">
    <source>
        <dbReference type="EMBL" id="MDR6550213.1"/>
    </source>
</evidence>
<evidence type="ECO:0000259" key="2">
    <source>
        <dbReference type="Pfam" id="PF04892"/>
    </source>
</evidence>
<feature type="transmembrane region" description="Helical" evidence="1">
    <location>
        <begin position="100"/>
        <end position="120"/>
    </location>
</feature>
<evidence type="ECO:0000313" key="4">
    <source>
        <dbReference type="Proteomes" id="UP001267290"/>
    </source>
</evidence>
<feature type="transmembrane region" description="Helical" evidence="1">
    <location>
        <begin position="127"/>
        <end position="147"/>
    </location>
</feature>
<dbReference type="Proteomes" id="UP001267290">
    <property type="component" value="Unassembled WGS sequence"/>
</dbReference>
<keyword evidence="1" id="KW-0472">Membrane</keyword>
<protein>
    <submittedName>
        <fullName evidence="3">Glycopeptide antibiotics resistance protein</fullName>
    </submittedName>
</protein>
<gene>
    <name evidence="3" type="ORF">J2736_001396</name>
</gene>
<sequence>MGVTDIPYMLMRWAVPALWFVAACIVVFLVSYTLIYQKLLHGVKKISWIKFSLAVLLLGYLFMVFSLTILNRGTSADKEINLNLTSSYLDVWNTWSNTSFLLLVYNIAMLFPLGILLPLVSPKFQSLKAILCISLSFTLGIETFQWITHRGIFELDDLVHNTLGALAGYLIMNAILDITYAKQINKRSLLSAAIIPLFFVCLFGGARVVYHAQEFGNMGIRPAIGTNMSNVTVSSQITLSPNSSMLPIYYDENANQPELALKIISKLQHSIPLPLVQSSGRDGDNLQYSFGKTKDSAYYLNYFLRTGTWTMYDDIADHNQKRTDETTGHNVEQILKDNAFIPSDADLKLDPNGTFRWDAPSVEPSTLSKDFSHGVVMVDVESSGQISSLMYGVFKNKYIRQVQVIAPAAALEKIKKGEFDSYNTRTPFTPGTQIKITEMNIIYLYDSKGYYQPVYQFEGSVNDEVGKFSVSIPALA</sequence>
<feature type="transmembrane region" description="Helical" evidence="1">
    <location>
        <begin position="17"/>
        <end position="36"/>
    </location>
</feature>
<feature type="transmembrane region" description="Helical" evidence="1">
    <location>
        <begin position="159"/>
        <end position="176"/>
    </location>
</feature>
<reference evidence="3 4" key="1">
    <citation type="submission" date="2023-07" db="EMBL/GenBank/DDBJ databases">
        <title>Sorghum-associated microbial communities from plants grown in Nebraska, USA.</title>
        <authorList>
            <person name="Schachtman D."/>
        </authorList>
    </citation>
    <scope>NUCLEOTIDE SEQUENCE [LARGE SCALE GENOMIC DNA]</scope>
    <source>
        <strain evidence="3 4">CC258</strain>
    </source>
</reference>
<dbReference type="Pfam" id="PF04892">
    <property type="entry name" value="VanZ"/>
    <property type="match status" value="1"/>
</dbReference>
<proteinExistence type="predicted"/>
<organism evidence="3 4">
    <name type="scientific">Paenibacillus qinlingensis</name>
    <dbReference type="NCBI Taxonomy" id="1837343"/>
    <lineage>
        <taxon>Bacteria</taxon>
        <taxon>Bacillati</taxon>
        <taxon>Bacillota</taxon>
        <taxon>Bacilli</taxon>
        <taxon>Bacillales</taxon>
        <taxon>Paenibacillaceae</taxon>
        <taxon>Paenibacillus</taxon>
    </lineage>
</organism>
<keyword evidence="4" id="KW-1185">Reference proteome</keyword>
<comment type="caution">
    <text evidence="3">The sequence shown here is derived from an EMBL/GenBank/DDBJ whole genome shotgun (WGS) entry which is preliminary data.</text>
</comment>
<keyword evidence="1" id="KW-0812">Transmembrane</keyword>
<name>A0ABU1NS18_9BACL</name>
<evidence type="ECO:0000256" key="1">
    <source>
        <dbReference type="SAM" id="Phobius"/>
    </source>
</evidence>
<keyword evidence="1" id="KW-1133">Transmembrane helix</keyword>
<feature type="domain" description="VanZ-like" evidence="2">
    <location>
        <begin position="58"/>
        <end position="173"/>
    </location>
</feature>
<dbReference type="InterPro" id="IPR053150">
    <property type="entry name" value="Teicoplanin_resist-assoc"/>
</dbReference>
<dbReference type="PANTHER" id="PTHR36834">
    <property type="entry name" value="MEMBRANE PROTEIN-RELATED"/>
    <property type="match status" value="1"/>
</dbReference>
<accession>A0ABU1NS18</accession>
<dbReference type="InterPro" id="IPR006976">
    <property type="entry name" value="VanZ-like"/>
</dbReference>
<feature type="transmembrane region" description="Helical" evidence="1">
    <location>
        <begin position="48"/>
        <end position="70"/>
    </location>
</feature>
<feature type="transmembrane region" description="Helical" evidence="1">
    <location>
        <begin position="188"/>
        <end position="210"/>
    </location>
</feature>
<dbReference type="EMBL" id="JAVDSB010000001">
    <property type="protein sequence ID" value="MDR6550213.1"/>
    <property type="molecule type" value="Genomic_DNA"/>
</dbReference>
<dbReference type="PANTHER" id="PTHR36834:SF1">
    <property type="entry name" value="INTEGRAL MEMBRANE PROTEIN"/>
    <property type="match status" value="1"/>
</dbReference>